<accession>A0A6N3DCP4</accession>
<organism evidence="2">
    <name type="scientific">Clostridium tertium</name>
    <dbReference type="NCBI Taxonomy" id="1559"/>
    <lineage>
        <taxon>Bacteria</taxon>
        <taxon>Bacillati</taxon>
        <taxon>Bacillota</taxon>
        <taxon>Clostridia</taxon>
        <taxon>Eubacteriales</taxon>
        <taxon>Clostridiaceae</taxon>
        <taxon>Clostridium</taxon>
    </lineage>
</organism>
<reference evidence="2" key="1">
    <citation type="submission" date="2019-11" db="EMBL/GenBank/DDBJ databases">
        <authorList>
            <person name="Feng L."/>
        </authorList>
    </citation>
    <scope>NUCLEOTIDE SEQUENCE</scope>
    <source>
        <strain evidence="2">CTertiumLFYP3</strain>
    </source>
</reference>
<feature type="transmembrane region" description="Helical" evidence="1">
    <location>
        <begin position="46"/>
        <end position="62"/>
    </location>
</feature>
<keyword evidence="1" id="KW-0812">Transmembrane</keyword>
<dbReference type="AlphaFoldDB" id="A0A6N3DCP4"/>
<proteinExistence type="predicted"/>
<dbReference type="RefSeq" id="WP_421755612.1">
    <property type="nucleotide sequence ID" value="NZ_CACRTO010000019.1"/>
</dbReference>
<protein>
    <submittedName>
        <fullName evidence="2">Uncharacterized protein</fullName>
    </submittedName>
</protein>
<dbReference type="EMBL" id="CACRTO010000019">
    <property type="protein sequence ID" value="VYU26205.1"/>
    <property type="molecule type" value="Genomic_DNA"/>
</dbReference>
<keyword evidence="1" id="KW-0472">Membrane</keyword>
<evidence type="ECO:0000313" key="2">
    <source>
        <dbReference type="EMBL" id="VYU26205.1"/>
    </source>
</evidence>
<name>A0A6N3DCP4_9CLOT</name>
<evidence type="ECO:0000256" key="1">
    <source>
        <dbReference type="SAM" id="Phobius"/>
    </source>
</evidence>
<gene>
    <name evidence="2" type="ORF">CTLFYP3_01899</name>
</gene>
<sequence length="90" mass="9662">MSRRRRRRRNMCCCEPVCCEPVCCEPCCEPEPCCDGGNIFGGMNSCITPIIFLLIACGAGLLNNNCSVLIILLFLLCGGSFGNLFGGAGY</sequence>
<feature type="transmembrane region" description="Helical" evidence="1">
    <location>
        <begin position="68"/>
        <end position="86"/>
    </location>
</feature>
<keyword evidence="1" id="KW-1133">Transmembrane helix</keyword>